<feature type="compositionally biased region" description="Polar residues" evidence="1">
    <location>
        <begin position="42"/>
        <end position="59"/>
    </location>
</feature>
<organism evidence="2 3">
    <name type="scientific">Fonticella tunisiensis</name>
    <dbReference type="NCBI Taxonomy" id="1096341"/>
    <lineage>
        <taxon>Bacteria</taxon>
        <taxon>Bacillati</taxon>
        <taxon>Bacillota</taxon>
        <taxon>Clostridia</taxon>
        <taxon>Eubacteriales</taxon>
        <taxon>Clostridiaceae</taxon>
        <taxon>Fonticella</taxon>
    </lineage>
</organism>
<dbReference type="RefSeq" id="WP_133628188.1">
    <property type="nucleotide sequence ID" value="NZ_SOAZ01000011.1"/>
</dbReference>
<protein>
    <recommendedName>
        <fullName evidence="4">Lipoprotein</fullName>
    </recommendedName>
</protein>
<proteinExistence type="predicted"/>
<evidence type="ECO:0000313" key="2">
    <source>
        <dbReference type="EMBL" id="TDT58385.1"/>
    </source>
</evidence>
<dbReference type="Proteomes" id="UP000295325">
    <property type="component" value="Unassembled WGS sequence"/>
</dbReference>
<dbReference type="AlphaFoldDB" id="A0A4R7KQ43"/>
<keyword evidence="3" id="KW-1185">Reference proteome</keyword>
<name>A0A4R7KQ43_9CLOT</name>
<comment type="caution">
    <text evidence="2">The sequence shown here is derived from an EMBL/GenBank/DDBJ whole genome shotgun (WGS) entry which is preliminary data.</text>
</comment>
<reference evidence="2 3" key="1">
    <citation type="submission" date="2019-03" db="EMBL/GenBank/DDBJ databases">
        <title>Genomic Encyclopedia of Type Strains, Phase IV (KMG-IV): sequencing the most valuable type-strain genomes for metagenomic binning, comparative biology and taxonomic classification.</title>
        <authorList>
            <person name="Goeker M."/>
        </authorList>
    </citation>
    <scope>NUCLEOTIDE SEQUENCE [LARGE SCALE GENOMIC DNA]</scope>
    <source>
        <strain evidence="2 3">DSM 24455</strain>
    </source>
</reference>
<evidence type="ECO:0000313" key="3">
    <source>
        <dbReference type="Proteomes" id="UP000295325"/>
    </source>
</evidence>
<sequence length="100" mass="10885">MKRLFALGLAVLIVLTGCVKALKIQNSSNSSKNINTSNINTEVPSKSDSGKESNTNLQKQEAEATGDEADKIQSDVVRTSEELDKLLDSLEDLDESKLNF</sequence>
<feature type="region of interest" description="Disordered" evidence="1">
    <location>
        <begin position="28"/>
        <end position="75"/>
    </location>
</feature>
<accession>A0A4R7KQ43</accession>
<evidence type="ECO:0008006" key="4">
    <source>
        <dbReference type="Google" id="ProtNLM"/>
    </source>
</evidence>
<feature type="compositionally biased region" description="Low complexity" evidence="1">
    <location>
        <begin position="28"/>
        <end position="41"/>
    </location>
</feature>
<evidence type="ECO:0000256" key="1">
    <source>
        <dbReference type="SAM" id="MobiDB-lite"/>
    </source>
</evidence>
<gene>
    <name evidence="2" type="ORF">EDD71_11119</name>
</gene>
<dbReference type="EMBL" id="SOAZ01000011">
    <property type="protein sequence ID" value="TDT58385.1"/>
    <property type="molecule type" value="Genomic_DNA"/>
</dbReference>
<dbReference type="PROSITE" id="PS51257">
    <property type="entry name" value="PROKAR_LIPOPROTEIN"/>
    <property type="match status" value="1"/>
</dbReference>